<keyword evidence="3" id="KW-1185">Reference proteome</keyword>
<protein>
    <submittedName>
        <fullName evidence="2">Uncharacterized protein</fullName>
    </submittedName>
</protein>
<evidence type="ECO:0000313" key="3">
    <source>
        <dbReference type="Proteomes" id="UP000243542"/>
    </source>
</evidence>
<sequence length="170" mass="18313">MSGVAATFAAMTIIHEHRTEIRAGDIQYQVAVITRTEGGEPDRVTVTIGAERPDGEPVAEGRLDLDVASVPTVAELLGTSLRSFTGGARRRSGNRPARQGQPWTDEMEAELEARWLAGESVVDIARHFDRTPGGIRARLPRVGCDPERPGNHLPTPPSLRDGDETEQGAA</sequence>
<name>A0A2A9FIR5_9PSEU</name>
<proteinExistence type="predicted"/>
<evidence type="ECO:0000313" key="2">
    <source>
        <dbReference type="EMBL" id="PFG50823.1"/>
    </source>
</evidence>
<organism evidence="2 3">
    <name type="scientific">Amycolatopsis sulphurea</name>
    <dbReference type="NCBI Taxonomy" id="76022"/>
    <lineage>
        <taxon>Bacteria</taxon>
        <taxon>Bacillati</taxon>
        <taxon>Actinomycetota</taxon>
        <taxon>Actinomycetes</taxon>
        <taxon>Pseudonocardiales</taxon>
        <taxon>Pseudonocardiaceae</taxon>
        <taxon>Amycolatopsis</taxon>
    </lineage>
</organism>
<evidence type="ECO:0000256" key="1">
    <source>
        <dbReference type="SAM" id="MobiDB-lite"/>
    </source>
</evidence>
<accession>A0A2A9FIR5</accession>
<comment type="caution">
    <text evidence="2">The sequence shown here is derived from an EMBL/GenBank/DDBJ whole genome shotgun (WGS) entry which is preliminary data.</text>
</comment>
<dbReference type="Proteomes" id="UP000243542">
    <property type="component" value="Unassembled WGS sequence"/>
</dbReference>
<dbReference type="AlphaFoldDB" id="A0A2A9FIR5"/>
<reference evidence="2 3" key="1">
    <citation type="submission" date="2017-10" db="EMBL/GenBank/DDBJ databases">
        <title>Sequencing the genomes of 1000 actinobacteria strains.</title>
        <authorList>
            <person name="Klenk H.-P."/>
        </authorList>
    </citation>
    <scope>NUCLEOTIDE SEQUENCE [LARGE SCALE GENOMIC DNA]</scope>
    <source>
        <strain evidence="2 3">DSM 46092</strain>
    </source>
</reference>
<dbReference type="EMBL" id="PDJK01000002">
    <property type="protein sequence ID" value="PFG50823.1"/>
    <property type="molecule type" value="Genomic_DNA"/>
</dbReference>
<gene>
    <name evidence="2" type="ORF">ATK36_6077</name>
</gene>
<feature type="region of interest" description="Disordered" evidence="1">
    <location>
        <begin position="84"/>
        <end position="104"/>
    </location>
</feature>
<feature type="region of interest" description="Disordered" evidence="1">
    <location>
        <begin position="133"/>
        <end position="170"/>
    </location>
</feature>